<proteinExistence type="predicted"/>
<dbReference type="EMBL" id="GBXM01080857">
    <property type="protein sequence ID" value="JAH27720.1"/>
    <property type="molecule type" value="Transcribed_RNA"/>
</dbReference>
<protein>
    <submittedName>
        <fullName evidence="1">Uncharacterized protein</fullName>
    </submittedName>
</protein>
<name>A0A0E9RGX2_ANGAN</name>
<evidence type="ECO:0000313" key="1">
    <source>
        <dbReference type="EMBL" id="JAH27720.1"/>
    </source>
</evidence>
<organism evidence="1">
    <name type="scientific">Anguilla anguilla</name>
    <name type="common">European freshwater eel</name>
    <name type="synonym">Muraena anguilla</name>
    <dbReference type="NCBI Taxonomy" id="7936"/>
    <lineage>
        <taxon>Eukaryota</taxon>
        <taxon>Metazoa</taxon>
        <taxon>Chordata</taxon>
        <taxon>Craniata</taxon>
        <taxon>Vertebrata</taxon>
        <taxon>Euteleostomi</taxon>
        <taxon>Actinopterygii</taxon>
        <taxon>Neopterygii</taxon>
        <taxon>Teleostei</taxon>
        <taxon>Anguilliformes</taxon>
        <taxon>Anguillidae</taxon>
        <taxon>Anguilla</taxon>
    </lineage>
</organism>
<accession>A0A0E9RGX2</accession>
<dbReference type="AlphaFoldDB" id="A0A0E9RGX2"/>
<reference evidence="1" key="2">
    <citation type="journal article" date="2015" name="Fish Shellfish Immunol.">
        <title>Early steps in the European eel (Anguilla anguilla)-Vibrio vulnificus interaction in the gills: Role of the RtxA13 toxin.</title>
        <authorList>
            <person name="Callol A."/>
            <person name="Pajuelo D."/>
            <person name="Ebbesson L."/>
            <person name="Teles M."/>
            <person name="MacKenzie S."/>
            <person name="Amaro C."/>
        </authorList>
    </citation>
    <scope>NUCLEOTIDE SEQUENCE</scope>
</reference>
<sequence length="16" mass="1696">MAISSSLAYVSVIKQV</sequence>
<reference evidence="1" key="1">
    <citation type="submission" date="2014-11" db="EMBL/GenBank/DDBJ databases">
        <authorList>
            <person name="Amaro Gonzalez C."/>
        </authorList>
    </citation>
    <scope>NUCLEOTIDE SEQUENCE</scope>
</reference>